<evidence type="ECO:0000313" key="5">
    <source>
        <dbReference type="EMBL" id="UXI66367.1"/>
    </source>
</evidence>
<keyword evidence="3" id="KW-0804">Transcription</keyword>
<dbReference type="Gene3D" id="1.10.10.60">
    <property type="entry name" value="Homeodomain-like"/>
    <property type="match status" value="2"/>
</dbReference>
<accession>A0ABY6B9Z1</accession>
<dbReference type="InterPro" id="IPR018060">
    <property type="entry name" value="HTH_AraC"/>
</dbReference>
<sequence>MIRTVDLGPFRLSLLPSAPYCVHGASPTDTVGIALERQRGVHAIASDRRVDFDTLPYTLAVTPAGMAVYSESDVGGEYLLLSLPTDARDKAAVTSTRCITTGSKPVVAAARQARRAMLAGSDATGLALVIEQLALLAQPAPTAAQRRALQIAPQILDLIEDHLALPSLTLAFLASQSQLRPLDFLRAFVARFGITPHQYVLERRIQRARRLLQHTRLPIAQIAADCGFAQQSHLGMHFRRAFGLTPDRYRQFWR</sequence>
<name>A0ABY6B9Z1_9GAMM</name>
<gene>
    <name evidence="5" type="ORF">N4264_16610</name>
</gene>
<feature type="domain" description="HTH araC/xylS-type" evidence="4">
    <location>
        <begin position="153"/>
        <end position="252"/>
    </location>
</feature>
<evidence type="ECO:0000256" key="1">
    <source>
        <dbReference type="ARBA" id="ARBA00023015"/>
    </source>
</evidence>
<dbReference type="InterPro" id="IPR050204">
    <property type="entry name" value="AraC_XylS_family_regulators"/>
</dbReference>
<evidence type="ECO:0000256" key="3">
    <source>
        <dbReference type="ARBA" id="ARBA00023163"/>
    </source>
</evidence>
<dbReference type="Proteomes" id="UP001064632">
    <property type="component" value="Chromosome"/>
</dbReference>
<keyword evidence="6" id="KW-1185">Reference proteome</keyword>
<reference evidence="5" key="1">
    <citation type="submission" date="2022-09" db="EMBL/GenBank/DDBJ databases">
        <title>Tahibacter sp. nov., isolated from a fresh water.</title>
        <authorList>
            <person name="Baek J.H."/>
            <person name="Lee J.K."/>
            <person name="Kim J.M."/>
            <person name="Jeon C.O."/>
        </authorList>
    </citation>
    <scope>NUCLEOTIDE SEQUENCE</scope>
    <source>
        <strain evidence="5">W38</strain>
    </source>
</reference>
<evidence type="ECO:0000256" key="2">
    <source>
        <dbReference type="ARBA" id="ARBA00023125"/>
    </source>
</evidence>
<evidence type="ECO:0000313" key="6">
    <source>
        <dbReference type="Proteomes" id="UP001064632"/>
    </source>
</evidence>
<proteinExistence type="predicted"/>
<dbReference type="RefSeq" id="WP_261693351.1">
    <property type="nucleotide sequence ID" value="NZ_CP104694.1"/>
</dbReference>
<dbReference type="Pfam" id="PF12833">
    <property type="entry name" value="HTH_18"/>
    <property type="match status" value="1"/>
</dbReference>
<dbReference type="SMART" id="SM00342">
    <property type="entry name" value="HTH_ARAC"/>
    <property type="match status" value="1"/>
</dbReference>
<dbReference type="InterPro" id="IPR009057">
    <property type="entry name" value="Homeodomain-like_sf"/>
</dbReference>
<dbReference type="PROSITE" id="PS01124">
    <property type="entry name" value="HTH_ARAC_FAMILY_2"/>
    <property type="match status" value="1"/>
</dbReference>
<dbReference type="InterPro" id="IPR018062">
    <property type="entry name" value="HTH_AraC-typ_CS"/>
</dbReference>
<keyword evidence="2" id="KW-0238">DNA-binding</keyword>
<evidence type="ECO:0000259" key="4">
    <source>
        <dbReference type="PROSITE" id="PS01124"/>
    </source>
</evidence>
<protein>
    <submittedName>
        <fullName evidence="5">AraC family transcriptional regulator</fullName>
    </submittedName>
</protein>
<dbReference type="PANTHER" id="PTHR46796">
    <property type="entry name" value="HTH-TYPE TRANSCRIPTIONAL ACTIVATOR RHAS-RELATED"/>
    <property type="match status" value="1"/>
</dbReference>
<dbReference type="EMBL" id="CP104694">
    <property type="protein sequence ID" value="UXI66367.1"/>
    <property type="molecule type" value="Genomic_DNA"/>
</dbReference>
<dbReference type="PROSITE" id="PS00041">
    <property type="entry name" value="HTH_ARAC_FAMILY_1"/>
    <property type="match status" value="1"/>
</dbReference>
<organism evidence="5 6">
    <name type="scientific">Tahibacter amnicola</name>
    <dbReference type="NCBI Taxonomy" id="2976241"/>
    <lineage>
        <taxon>Bacteria</taxon>
        <taxon>Pseudomonadati</taxon>
        <taxon>Pseudomonadota</taxon>
        <taxon>Gammaproteobacteria</taxon>
        <taxon>Lysobacterales</taxon>
        <taxon>Rhodanobacteraceae</taxon>
        <taxon>Tahibacter</taxon>
    </lineage>
</organism>
<dbReference type="SUPFAM" id="SSF46689">
    <property type="entry name" value="Homeodomain-like"/>
    <property type="match status" value="1"/>
</dbReference>
<keyword evidence="1" id="KW-0805">Transcription regulation</keyword>